<dbReference type="Gene3D" id="3.40.50.300">
    <property type="entry name" value="P-loop containing nucleotide triphosphate hydrolases"/>
    <property type="match status" value="2"/>
</dbReference>
<evidence type="ECO:0000259" key="12">
    <source>
        <dbReference type="PROSITE" id="PS00486"/>
    </source>
</evidence>
<dbReference type="GO" id="GO:0032301">
    <property type="term" value="C:MutSalpha complex"/>
    <property type="evidence" value="ECO:0007669"/>
    <property type="project" value="UniProtKB-UniRule"/>
</dbReference>
<evidence type="ECO:0000256" key="3">
    <source>
        <dbReference type="ARBA" id="ARBA00022741"/>
    </source>
</evidence>
<dbReference type="InterPro" id="IPR036678">
    <property type="entry name" value="MutS_con_dom_sf"/>
</dbReference>
<comment type="function">
    <text evidence="9 10">Component of the post-replicative DNA mismatch repair system (MMR).</text>
</comment>
<dbReference type="FunFam" id="3.40.1170.10:FF:000003">
    <property type="entry name" value="DNA mismatch repair protein"/>
    <property type="match status" value="1"/>
</dbReference>
<dbReference type="GO" id="GO:0140664">
    <property type="term" value="F:ATP-dependent DNA damage sensor activity"/>
    <property type="evidence" value="ECO:0007669"/>
    <property type="project" value="InterPro"/>
</dbReference>
<dbReference type="Gene3D" id="3.40.1170.10">
    <property type="entry name" value="DNA repair protein MutS, domain I"/>
    <property type="match status" value="1"/>
</dbReference>
<protein>
    <recommendedName>
        <fullName evidence="9">DNA mismatch repair protein</fullName>
    </recommendedName>
</protein>
<dbReference type="InterPro" id="IPR007860">
    <property type="entry name" value="DNA_mmatch_repair_MutS_con_dom"/>
</dbReference>
<evidence type="ECO:0000313" key="14">
    <source>
        <dbReference type="Proteomes" id="UP000438429"/>
    </source>
</evidence>
<dbReference type="FunFam" id="3.30.420.110:FF:000002">
    <property type="entry name" value="DNA mismatch repair protein"/>
    <property type="match status" value="1"/>
</dbReference>
<dbReference type="Gene3D" id="1.10.1420.10">
    <property type="match status" value="3"/>
</dbReference>
<dbReference type="EMBL" id="VEVO01000020">
    <property type="protein sequence ID" value="KAF0025602.1"/>
    <property type="molecule type" value="Genomic_DNA"/>
</dbReference>
<dbReference type="Pfam" id="PF00488">
    <property type="entry name" value="MutS_V"/>
    <property type="match status" value="1"/>
</dbReference>
<evidence type="ECO:0000256" key="2">
    <source>
        <dbReference type="ARBA" id="ARBA00006271"/>
    </source>
</evidence>
<keyword evidence="5" id="KW-0067">ATP-binding</keyword>
<evidence type="ECO:0000256" key="4">
    <source>
        <dbReference type="ARBA" id="ARBA00022763"/>
    </source>
</evidence>
<dbReference type="PANTHER" id="PTHR11361">
    <property type="entry name" value="DNA MISMATCH REPAIR PROTEIN MUTS FAMILY MEMBER"/>
    <property type="match status" value="1"/>
</dbReference>
<dbReference type="FunFam" id="1.10.1420.10:FF:000003">
    <property type="entry name" value="DNA mismatch repair protein"/>
    <property type="match status" value="1"/>
</dbReference>
<evidence type="ECO:0000256" key="11">
    <source>
        <dbReference type="SAM" id="MobiDB-lite"/>
    </source>
</evidence>
<evidence type="ECO:0000313" key="13">
    <source>
        <dbReference type="EMBL" id="KAF0025602.1"/>
    </source>
</evidence>
<dbReference type="Proteomes" id="UP000438429">
    <property type="component" value="Unassembled WGS sequence"/>
</dbReference>
<dbReference type="AlphaFoldDB" id="A0A6A4S2P8"/>
<keyword evidence="8 9" id="KW-0539">Nucleus</keyword>
<comment type="caution">
    <text evidence="13">The sequence shown here is derived from an EMBL/GenBank/DDBJ whole genome shotgun (WGS) entry which is preliminary data.</text>
</comment>
<dbReference type="GO" id="GO:0006312">
    <property type="term" value="P:mitotic recombination"/>
    <property type="evidence" value="ECO:0007669"/>
    <property type="project" value="TreeGrafter"/>
</dbReference>
<evidence type="ECO:0000256" key="8">
    <source>
        <dbReference type="ARBA" id="ARBA00023242"/>
    </source>
</evidence>
<dbReference type="InterPro" id="IPR027417">
    <property type="entry name" value="P-loop_NTPase"/>
</dbReference>
<dbReference type="GO" id="GO:0006298">
    <property type="term" value="P:mismatch repair"/>
    <property type="evidence" value="ECO:0007669"/>
    <property type="project" value="UniProtKB-UniRule"/>
</dbReference>
<dbReference type="Pfam" id="PF01624">
    <property type="entry name" value="MutS_I"/>
    <property type="match status" value="1"/>
</dbReference>
<comment type="subcellular location">
    <subcellularLocation>
        <location evidence="1 9">Nucleus</location>
    </subcellularLocation>
</comment>
<evidence type="ECO:0000256" key="10">
    <source>
        <dbReference type="RuleBase" id="RU003756"/>
    </source>
</evidence>
<dbReference type="InterPro" id="IPR007695">
    <property type="entry name" value="DNA_mismatch_repair_MutS-lik_N"/>
</dbReference>
<dbReference type="Pfam" id="PF05190">
    <property type="entry name" value="MutS_IV"/>
    <property type="match status" value="1"/>
</dbReference>
<proteinExistence type="inferred from homology"/>
<keyword evidence="7 9" id="KW-0234">DNA repair</keyword>
<evidence type="ECO:0000256" key="5">
    <source>
        <dbReference type="ARBA" id="ARBA00022840"/>
    </source>
</evidence>
<dbReference type="InterPro" id="IPR007696">
    <property type="entry name" value="DNA_mismatch_repair_MutS_core"/>
</dbReference>
<dbReference type="GO" id="GO:0005524">
    <property type="term" value="F:ATP binding"/>
    <property type="evidence" value="ECO:0007669"/>
    <property type="project" value="UniProtKB-KW"/>
</dbReference>
<organism evidence="13 14">
    <name type="scientific">Scophthalmus maximus</name>
    <name type="common">Turbot</name>
    <name type="synonym">Psetta maxima</name>
    <dbReference type="NCBI Taxonomy" id="52904"/>
    <lineage>
        <taxon>Eukaryota</taxon>
        <taxon>Metazoa</taxon>
        <taxon>Chordata</taxon>
        <taxon>Craniata</taxon>
        <taxon>Vertebrata</taxon>
        <taxon>Euteleostomi</taxon>
        <taxon>Actinopterygii</taxon>
        <taxon>Neopterygii</taxon>
        <taxon>Teleostei</taxon>
        <taxon>Neoteleostei</taxon>
        <taxon>Acanthomorphata</taxon>
        <taxon>Carangaria</taxon>
        <taxon>Pleuronectiformes</taxon>
        <taxon>Pleuronectoidei</taxon>
        <taxon>Scophthalmidae</taxon>
        <taxon>Scophthalmus</taxon>
    </lineage>
</organism>
<dbReference type="InterPro" id="IPR016151">
    <property type="entry name" value="DNA_mismatch_repair_MutS_N"/>
</dbReference>
<dbReference type="SMART" id="SM00534">
    <property type="entry name" value="MUTSac"/>
    <property type="match status" value="1"/>
</dbReference>
<accession>A0A6A4S2P8</accession>
<dbReference type="PANTHER" id="PTHR11361:SF35">
    <property type="entry name" value="DNA MISMATCH REPAIR PROTEIN MSH2"/>
    <property type="match status" value="1"/>
</dbReference>
<dbReference type="FunFam" id="3.40.50.300:FF:005021">
    <property type="entry name" value="Predicted protein"/>
    <property type="match status" value="1"/>
</dbReference>
<keyword evidence="3 10" id="KW-0547">Nucleotide-binding</keyword>
<dbReference type="SUPFAM" id="SSF52540">
    <property type="entry name" value="P-loop containing nucleoside triphosphate hydrolases"/>
    <property type="match status" value="1"/>
</dbReference>
<dbReference type="Pfam" id="PF05192">
    <property type="entry name" value="MutS_III"/>
    <property type="match status" value="1"/>
</dbReference>
<dbReference type="SMART" id="SM00533">
    <property type="entry name" value="MUTSd"/>
    <property type="match status" value="1"/>
</dbReference>
<evidence type="ECO:0000256" key="9">
    <source>
        <dbReference type="PIRNR" id="PIRNR005813"/>
    </source>
</evidence>
<evidence type="ECO:0000256" key="7">
    <source>
        <dbReference type="ARBA" id="ARBA00023204"/>
    </source>
</evidence>
<sequence>MAVQPKQNLSMDSAAEHGFLNFVFSMPEKPDTTFRIFDRSDYYTVHGKDATFAAREVFKTNGVIKYLGSGSRKLESVVLSKLNFEAFAKDLLLVRQYRVEVYRNHGKSSKEHDWRIEYKASPGNLSQFEEILFGGGTGAEGSAGVVAVRVATGADGQRVVGVGYVDAAQRTMGVCEFPDNEIFSNLESLLVQLGPKECLLAQGEGNADCNKLREVVERGGVLVSDRKKAEFSSKDMVQDLNRLLRAKRGETAASNTLPELDKQVAMSCLAAVVRFLELLSDESNFNSFSLTTLDLGQYMRLDNAAVKALNLFQASPDDTSRTHSLAGLLNRCRTPQGQRLINQWIKQPLMDRTKIEERHTCQEDLLRRFPDLHRLAKKFHRHSATLQDCYRAYQAVSHIPALVAALERYSGSYQVLLEAMFLSPLRDLLTDFAKYQEMIETTLDMNQIDHHEFLVKASFDPVLSELRDKMDSLDKSMQAVLNSAARELGLDAGKTVKLESNAVLGFYLRVTCKAEKSLRTNKKFTTLDVQKNGVRFTNRSVSRCHTQTLRLSEKIATLSCRQLTVCALACTLSHVHSKLSSLNEEYTKSREEYEEAQNAIVKEIINIASGYVDPLQALSDVIAQLDAVASFAVASVSAPVPYVRPRLLADGCRRMELLQARHPCMETDPDTAFIPNDITFVQGEKNFYIITGPNMGGKSTFIRQVGVIALMAQIGCFVPCEKAELSVIDSVLARVGAGDSQLKGVSTFMSEMLEIAAILRSATENSLVIIDELGRGTSTYDGFGLAWAISEHIASRISCFCLFATHFHELTALAAHESTVHNLHVTALTSHDTLTMLYRVKPGQTSHTDMFFSRVLLFIVVVVLFWSRLTLPPFLTQIDIKCSRYKVKKRNINICNITSFCNHNALVTFGTLCQISVCDQSFGIHVAELASFPPSVVAMAKEKAEELEEFQEPAGENSKRDEEPEAKRRLKDKQMGENLIQDFLEKAKSLPVASMGEEEVKAQLRRMKQELVTKNNTYISEILARCVPVNTA</sequence>
<comment type="similarity">
    <text evidence="2 9 10">Belongs to the DNA mismatch repair MutS family.</text>
</comment>
<dbReference type="GO" id="GO:0002204">
    <property type="term" value="P:somatic recombination of immunoglobulin genes involved in immune response"/>
    <property type="evidence" value="ECO:0007669"/>
    <property type="project" value="TreeGrafter"/>
</dbReference>
<dbReference type="Gene3D" id="3.30.420.110">
    <property type="entry name" value="MutS, connector domain"/>
    <property type="match status" value="1"/>
</dbReference>
<dbReference type="PROSITE" id="PS00486">
    <property type="entry name" value="DNA_MISMATCH_REPAIR_2"/>
    <property type="match status" value="1"/>
</dbReference>
<feature type="region of interest" description="Disordered" evidence="11">
    <location>
        <begin position="948"/>
        <end position="972"/>
    </location>
</feature>
<reference evidence="13 14" key="1">
    <citation type="submission" date="2019-06" db="EMBL/GenBank/DDBJ databases">
        <title>Draft genomes of female and male turbot (Scophthalmus maximus).</title>
        <authorList>
            <person name="Xu H."/>
            <person name="Xu X.-W."/>
            <person name="Shao C."/>
            <person name="Chen S."/>
        </authorList>
    </citation>
    <scope>NUCLEOTIDE SEQUENCE [LARGE SCALE GENOMIC DNA]</scope>
    <source>
        <strain evidence="13">Ysfricsl-2016a</strain>
        <tissue evidence="13">Blood</tissue>
    </source>
</reference>
<dbReference type="InterPro" id="IPR011184">
    <property type="entry name" value="DNA_mismatch_repair_Msh2"/>
</dbReference>
<name>A0A6A4S2P8_SCOMX</name>
<evidence type="ECO:0000256" key="6">
    <source>
        <dbReference type="ARBA" id="ARBA00023125"/>
    </source>
</evidence>
<evidence type="ECO:0000256" key="1">
    <source>
        <dbReference type="ARBA" id="ARBA00004123"/>
    </source>
</evidence>
<keyword evidence="6 9" id="KW-0238">DNA-binding</keyword>
<dbReference type="PIRSF" id="PIRSF005813">
    <property type="entry name" value="MSH2"/>
    <property type="match status" value="1"/>
</dbReference>
<keyword evidence="4 9" id="KW-0227">DNA damage</keyword>
<feature type="domain" description="DNA mismatch repair proteins mutS family" evidence="12">
    <location>
        <begin position="766"/>
        <end position="782"/>
    </location>
</feature>
<dbReference type="GO" id="GO:0030983">
    <property type="term" value="F:mismatched DNA binding"/>
    <property type="evidence" value="ECO:0007669"/>
    <property type="project" value="InterPro"/>
</dbReference>
<dbReference type="InterPro" id="IPR007861">
    <property type="entry name" value="DNA_mismatch_repair_MutS_clamp"/>
</dbReference>
<dbReference type="InterPro" id="IPR000432">
    <property type="entry name" value="DNA_mismatch_repair_MutS_C"/>
</dbReference>
<dbReference type="SUPFAM" id="SSF48334">
    <property type="entry name" value="DNA repair protein MutS, domain III"/>
    <property type="match status" value="1"/>
</dbReference>
<feature type="compositionally biased region" description="Basic and acidic residues" evidence="11">
    <location>
        <begin position="957"/>
        <end position="972"/>
    </location>
</feature>
<dbReference type="InterPro" id="IPR045076">
    <property type="entry name" value="MutS"/>
</dbReference>
<dbReference type="Pfam" id="PF05188">
    <property type="entry name" value="MutS_II"/>
    <property type="match status" value="1"/>
</dbReference>
<gene>
    <name evidence="13" type="ORF">F2P81_022483</name>
</gene>
<dbReference type="InterPro" id="IPR036187">
    <property type="entry name" value="DNA_mismatch_repair_MutS_sf"/>
</dbReference>